<dbReference type="Pfam" id="PF00106">
    <property type="entry name" value="adh_short"/>
    <property type="match status" value="1"/>
</dbReference>
<comment type="similarity">
    <text evidence="1">Belongs to the short-chain dehydrogenases/reductases (SDR) family.</text>
</comment>
<keyword evidence="2" id="KW-0521">NADP</keyword>
<dbReference type="SUPFAM" id="SSF51735">
    <property type="entry name" value="NAD(P)-binding Rossmann-fold domains"/>
    <property type="match status" value="1"/>
</dbReference>
<dbReference type="AlphaFoldDB" id="A0A8H3G0B9"/>
<dbReference type="EMBL" id="CAJPDS010000057">
    <property type="protein sequence ID" value="CAF9930883.1"/>
    <property type="molecule type" value="Genomic_DNA"/>
</dbReference>
<name>A0A8H3G0B9_9LECA</name>
<comment type="caution">
    <text evidence="4">The sequence shown here is derived from an EMBL/GenBank/DDBJ whole genome shotgun (WGS) entry which is preliminary data.</text>
</comment>
<reference evidence="4" key="1">
    <citation type="submission" date="2021-03" db="EMBL/GenBank/DDBJ databases">
        <authorList>
            <person name="Tagirdzhanova G."/>
        </authorList>
    </citation>
    <scope>NUCLEOTIDE SEQUENCE</scope>
</reference>
<keyword evidence="3" id="KW-0560">Oxidoreductase</keyword>
<dbReference type="InterPro" id="IPR002347">
    <property type="entry name" value="SDR_fam"/>
</dbReference>
<proteinExistence type="inferred from homology"/>
<dbReference type="OrthoDB" id="498125at2759"/>
<accession>A0A8H3G0B9</accession>
<dbReference type="PROSITE" id="PS00061">
    <property type="entry name" value="ADH_SHORT"/>
    <property type="match status" value="1"/>
</dbReference>
<dbReference type="GO" id="GO:0016491">
    <property type="term" value="F:oxidoreductase activity"/>
    <property type="evidence" value="ECO:0007669"/>
    <property type="project" value="UniProtKB-KW"/>
</dbReference>
<dbReference type="Gene3D" id="3.40.50.720">
    <property type="entry name" value="NAD(P)-binding Rossmann-like Domain"/>
    <property type="match status" value="1"/>
</dbReference>
<evidence type="ECO:0000256" key="2">
    <source>
        <dbReference type="ARBA" id="ARBA00022857"/>
    </source>
</evidence>
<keyword evidence="5" id="KW-1185">Reference proteome</keyword>
<organism evidence="4 5">
    <name type="scientific">Heterodermia speciosa</name>
    <dbReference type="NCBI Taxonomy" id="116794"/>
    <lineage>
        <taxon>Eukaryota</taxon>
        <taxon>Fungi</taxon>
        <taxon>Dikarya</taxon>
        <taxon>Ascomycota</taxon>
        <taxon>Pezizomycotina</taxon>
        <taxon>Lecanoromycetes</taxon>
        <taxon>OSLEUM clade</taxon>
        <taxon>Lecanoromycetidae</taxon>
        <taxon>Caliciales</taxon>
        <taxon>Physciaceae</taxon>
        <taxon>Heterodermia</taxon>
    </lineage>
</organism>
<dbReference type="PANTHER" id="PTHR43180:SF16">
    <property type="entry name" value="BACILYSIN BIOSYNTHESIS OXIDOREDUCTASE BACC"/>
    <property type="match status" value="1"/>
</dbReference>
<gene>
    <name evidence="4" type="ORF">HETSPECPRED_007737</name>
</gene>
<evidence type="ECO:0000256" key="1">
    <source>
        <dbReference type="ARBA" id="ARBA00006484"/>
    </source>
</evidence>
<dbReference type="PANTHER" id="PTHR43180">
    <property type="entry name" value="3-OXOACYL-(ACYL-CARRIER-PROTEIN) REDUCTASE (AFU_ORTHOLOGUE AFUA_6G11210)"/>
    <property type="match status" value="1"/>
</dbReference>
<protein>
    <submittedName>
        <fullName evidence="4">Uncharacterized protein</fullName>
    </submittedName>
</protein>
<evidence type="ECO:0000313" key="5">
    <source>
        <dbReference type="Proteomes" id="UP000664521"/>
    </source>
</evidence>
<evidence type="ECO:0000313" key="4">
    <source>
        <dbReference type="EMBL" id="CAF9930883.1"/>
    </source>
</evidence>
<dbReference type="Proteomes" id="UP000664521">
    <property type="component" value="Unassembled WGS sequence"/>
</dbReference>
<dbReference type="InterPro" id="IPR020904">
    <property type="entry name" value="Sc_DH/Rdtase_CS"/>
</dbReference>
<evidence type="ECO:0000256" key="3">
    <source>
        <dbReference type="ARBA" id="ARBA00023002"/>
    </source>
</evidence>
<sequence>MNYEKLPVVESIRQSPPLDFEGTVDDTWVKDKTILITGGASGFGAGFCKRWAARGATIIIGDINVPGGEKLIAETRMETGNANLHFVPCNVTDWMSQVEFFKAAVKLSPHGGIDTVVANAGIAKSDPSFENPQDLDTANPPPPDMSVLNVNLTGVVYTTHLAVFYLKRNPGSSPANPKCKPADIQRDRHLLLISSCAGLMPIPGQAFYGASKHAVVGLYRNLRATSFVHGIRVNMLAPYFIDTPMVPTRLKVMLAGGHIGKAEDVIEAATRFTADPRIAGRAAVVGPKLRVKQDAKGDWDLAKTPQDGEEKAIWEVYPDDFEDSDLFQR</sequence>
<dbReference type="PRINTS" id="PR00081">
    <property type="entry name" value="GDHRDH"/>
</dbReference>
<dbReference type="InterPro" id="IPR036291">
    <property type="entry name" value="NAD(P)-bd_dom_sf"/>
</dbReference>